<dbReference type="GO" id="GO:0005634">
    <property type="term" value="C:nucleus"/>
    <property type="evidence" value="ECO:0007669"/>
    <property type="project" value="EnsemblPlants"/>
</dbReference>
<protein>
    <recommendedName>
        <fullName evidence="3">Aberrant root formation protein 4</fullName>
    </recommendedName>
</protein>
<name>V4LF98_EUTSA</name>
<dbReference type="Gene3D" id="1.25.10.10">
    <property type="entry name" value="Leucine-rich Repeat Variant"/>
    <property type="match status" value="1"/>
</dbReference>
<dbReference type="GO" id="GO:0055105">
    <property type="term" value="F:ubiquitin-protein transferase inhibitor activity"/>
    <property type="evidence" value="ECO:0007669"/>
    <property type="project" value="TreeGrafter"/>
</dbReference>
<proteinExistence type="predicted"/>
<dbReference type="AlphaFoldDB" id="V4LF98"/>
<dbReference type="PANTHER" id="PTHR15430">
    <property type="entry name" value="GLOMULIN"/>
    <property type="match status" value="1"/>
</dbReference>
<dbReference type="eggNOG" id="ENOG502SGEH">
    <property type="taxonomic scope" value="Eukaryota"/>
</dbReference>
<dbReference type="Gramene" id="ESQ41057">
    <property type="protein sequence ID" value="ESQ41057"/>
    <property type="gene ID" value="EUTSA_v10013026mg"/>
</dbReference>
<sequence>MASPTIQSFEYEEMPTVTASPSRRVQELLALCSSSIEIGGSQDLESLVTDLVNCLNSLSENVASDASDELENDVIQVLAEILKFVSSPQLDQDVIDALSFELPKVISKFADVSSRCLELVEEIVDRFVEACSPRDMLSILCEALDAARCFLSPSSCSTPLLHGLSKVFISVQRRHYEQLKVAVPVVLNALKDISLETDVQVEHLLDEALRIAISIRDVSSKLKNEEGTKVRCLLGLYVIQITAILSVSIRDKVASCVPLVVQLKPFLIYCGLTHLGLITGNDTEKLMSAVAGDDDDDFISFFPDIKLGASLLFIWAKLSPEVADAALRNDVDELRSNPVKRWQAYGMLKYILSSGDLLWEFKRHTIEFLLDITKGPSSQSNDEQIDCSQYTPSIYAALQAVILVIVYAPDAGLRMKTFEALKRILSDIPAPQRFDVLRALVTNSQSPSMTAILLDLVKYNMSRSSLEATDCATADTHVIELVELVLKPPQGGPPLLPDQSDAVSAALNLYRFALIYESRGEAGKERSREGSEVLSKKNLEKAYKEWLMPLRNVLSCSIANLEGDHGDESSLEVVCHLSRIESVLYRCIELVEEKLKSH</sequence>
<dbReference type="InterPro" id="IPR013877">
    <property type="entry name" value="YAP-bd/ALF4/Glomulin"/>
</dbReference>
<dbReference type="Pfam" id="PF08568">
    <property type="entry name" value="Kinetochor_Ybp2"/>
    <property type="match status" value="1"/>
</dbReference>
<evidence type="ECO:0008006" key="3">
    <source>
        <dbReference type="Google" id="ProtNLM"/>
    </source>
</evidence>
<dbReference type="OrthoDB" id="619536at2759"/>
<dbReference type="GO" id="GO:0005737">
    <property type="term" value="C:cytoplasm"/>
    <property type="evidence" value="ECO:0007669"/>
    <property type="project" value="EnsemblPlants"/>
</dbReference>
<evidence type="ECO:0000313" key="2">
    <source>
        <dbReference type="Proteomes" id="UP000030689"/>
    </source>
</evidence>
<dbReference type="InterPro" id="IPR016024">
    <property type="entry name" value="ARM-type_fold"/>
</dbReference>
<dbReference type="SUPFAM" id="SSF48371">
    <property type="entry name" value="ARM repeat"/>
    <property type="match status" value="1"/>
</dbReference>
<accession>V4LF98</accession>
<dbReference type="Proteomes" id="UP000030689">
    <property type="component" value="Unassembled WGS sequence"/>
</dbReference>
<dbReference type="STRING" id="72664.V4LF98"/>
<gene>
    <name evidence="1" type="ORF">EUTSA_v10013026mg</name>
</gene>
<organism evidence="1 2">
    <name type="scientific">Eutrema salsugineum</name>
    <name type="common">Saltwater cress</name>
    <name type="synonym">Sisymbrium salsugineum</name>
    <dbReference type="NCBI Taxonomy" id="72664"/>
    <lineage>
        <taxon>Eukaryota</taxon>
        <taxon>Viridiplantae</taxon>
        <taxon>Streptophyta</taxon>
        <taxon>Embryophyta</taxon>
        <taxon>Tracheophyta</taxon>
        <taxon>Spermatophyta</taxon>
        <taxon>Magnoliopsida</taxon>
        <taxon>eudicotyledons</taxon>
        <taxon>Gunneridae</taxon>
        <taxon>Pentapetalae</taxon>
        <taxon>rosids</taxon>
        <taxon>malvids</taxon>
        <taxon>Brassicales</taxon>
        <taxon>Brassicaceae</taxon>
        <taxon>Eutremeae</taxon>
        <taxon>Eutrema</taxon>
    </lineage>
</organism>
<dbReference type="GO" id="GO:1990110">
    <property type="term" value="P:callus formation"/>
    <property type="evidence" value="ECO:0007669"/>
    <property type="project" value="EnsemblPlants"/>
</dbReference>
<dbReference type="EMBL" id="KI517464">
    <property type="protein sequence ID" value="ESQ41057.1"/>
    <property type="molecule type" value="Genomic_DNA"/>
</dbReference>
<evidence type="ECO:0000313" key="1">
    <source>
        <dbReference type="EMBL" id="ESQ41057.1"/>
    </source>
</evidence>
<dbReference type="InterPro" id="IPR011989">
    <property type="entry name" value="ARM-like"/>
</dbReference>
<dbReference type="KEGG" id="eus:EUTSA_v10013026mg"/>
<keyword evidence="2" id="KW-1185">Reference proteome</keyword>
<dbReference type="PANTHER" id="PTHR15430:SF1">
    <property type="entry name" value="GLOMULIN"/>
    <property type="match status" value="1"/>
</dbReference>
<dbReference type="InterPro" id="IPR019516">
    <property type="entry name" value="Glomulin/ALF4"/>
</dbReference>
<dbReference type="OMA" id="YPWVIKS"/>
<reference evidence="1 2" key="1">
    <citation type="journal article" date="2013" name="Front. Plant Sci.">
        <title>The Reference Genome of the Halophytic Plant Eutrema salsugineum.</title>
        <authorList>
            <person name="Yang R."/>
            <person name="Jarvis D.E."/>
            <person name="Chen H."/>
            <person name="Beilstein M.A."/>
            <person name="Grimwood J."/>
            <person name="Jenkins J."/>
            <person name="Shu S."/>
            <person name="Prochnik S."/>
            <person name="Xin M."/>
            <person name="Ma C."/>
            <person name="Schmutz J."/>
            <person name="Wing R.A."/>
            <person name="Mitchell-Olds T."/>
            <person name="Schumaker K.S."/>
            <person name="Wang X."/>
        </authorList>
    </citation>
    <scope>NUCLEOTIDE SEQUENCE [LARGE SCALE GENOMIC DNA]</scope>
</reference>